<dbReference type="Proteomes" id="UP000318509">
    <property type="component" value="Unassembled WGS sequence"/>
</dbReference>
<dbReference type="Gene3D" id="2.160.20.10">
    <property type="entry name" value="Single-stranded right-handed beta-helix, Pectin lyase-like"/>
    <property type="match status" value="1"/>
</dbReference>
<comment type="subcellular location">
    <subcellularLocation>
        <location evidence="1">Cell projection</location>
        <location evidence="1">Cilium</location>
    </subcellularLocation>
    <subcellularLocation>
        <location evidence="2">Cytoplasm</location>
    </subcellularLocation>
</comment>
<dbReference type="InterPro" id="IPR053879">
    <property type="entry name" value="HYDIN_VesB_CFA65-like_Ig"/>
</dbReference>
<name>A0A537JTJ6_9BACT</name>
<organism evidence="7 8">
    <name type="scientific">Candidatus Segetimicrobium genomatis</name>
    <dbReference type="NCBI Taxonomy" id="2569760"/>
    <lineage>
        <taxon>Bacteria</taxon>
        <taxon>Bacillati</taxon>
        <taxon>Candidatus Sysuimicrobiota</taxon>
        <taxon>Candidatus Sysuimicrobiia</taxon>
        <taxon>Candidatus Sysuimicrobiales</taxon>
        <taxon>Candidatus Segetimicrobiaceae</taxon>
        <taxon>Candidatus Segetimicrobium</taxon>
    </lineage>
</organism>
<evidence type="ECO:0000256" key="3">
    <source>
        <dbReference type="ARBA" id="ARBA00022490"/>
    </source>
</evidence>
<dbReference type="EMBL" id="VBAK01000176">
    <property type="protein sequence ID" value="TMI86857.1"/>
    <property type="molecule type" value="Genomic_DNA"/>
</dbReference>
<evidence type="ECO:0000313" key="7">
    <source>
        <dbReference type="EMBL" id="TMI86857.1"/>
    </source>
</evidence>
<dbReference type="InterPro" id="IPR011050">
    <property type="entry name" value="Pectin_lyase_fold/virulence"/>
</dbReference>
<evidence type="ECO:0000313" key="8">
    <source>
        <dbReference type="Proteomes" id="UP000318509"/>
    </source>
</evidence>
<evidence type="ECO:0000259" key="6">
    <source>
        <dbReference type="Pfam" id="PF22544"/>
    </source>
</evidence>
<dbReference type="Pfam" id="PF22544">
    <property type="entry name" value="HYDIN_VesB_CFA65-like_Ig"/>
    <property type="match status" value="1"/>
</dbReference>
<sequence length="536" mass="55303">IESSALSSLPAPGNRVSPSLAGLMPKILAPGSAAIQTVSGAHQYRFIGIEFAPAPGQSSALQLTLIDLGNGETSVDQLPNNIIFDRCYIHGDPAAGARRGIAMDSTATAVIDSYLSDFKLTTSEALPIQSENGPGPFKIVNDYLEGGIGVSFGGWIPTIPNLVASDIEIRGNYFARPLSWRAGDPAYAGTPWVVKNFLQLTNAQRVLVDGNVFESNWKGGDQDGFAIVLAPADQNGGMPWATVQDVTVTHNIVRRSAAGVHMRGWDNVYPSQQLQRVLIQNNLFTEIGAFAANGGSVGRLFQLRDGAANVAIDHNTAFQTESPVYAQVATGAPNTGFVYTNNLTPTNQGVRGDGTAGTPLATLDTSFPGWVFAGNALIGGTPLSYPPNNFFPATSADVVFVDNAGGDYRLAASSPYKNAGTDGKDVGADIDATNAATANVLSGATATSPTPPPPGSVSFTPATQDFGSVAVGQSASRSFMVTNLGGSTIAGAASTTAPFSVAFGNLFILGPGMSQTIVVGFSPTAAGGYAAIVSFT</sequence>
<comment type="caution">
    <text evidence="7">The sequence shown here is derived from an EMBL/GenBank/DDBJ whole genome shotgun (WGS) entry which is preliminary data.</text>
</comment>
<dbReference type="SUPFAM" id="SSF51126">
    <property type="entry name" value="Pectin lyase-like"/>
    <property type="match status" value="1"/>
</dbReference>
<keyword evidence="3" id="KW-0963">Cytoplasm</keyword>
<protein>
    <recommendedName>
        <fullName evidence="6">HYDIN/VesB/CFA65-like Ig-like domain-containing protein</fullName>
    </recommendedName>
</protein>
<evidence type="ECO:0000256" key="2">
    <source>
        <dbReference type="ARBA" id="ARBA00004496"/>
    </source>
</evidence>
<accession>A0A537JTJ6</accession>
<dbReference type="Gene3D" id="2.60.40.10">
    <property type="entry name" value="Immunoglobulins"/>
    <property type="match status" value="1"/>
</dbReference>
<gene>
    <name evidence="7" type="ORF">E6H00_17285</name>
</gene>
<evidence type="ECO:0000256" key="1">
    <source>
        <dbReference type="ARBA" id="ARBA00004138"/>
    </source>
</evidence>
<dbReference type="AlphaFoldDB" id="A0A537JTJ6"/>
<evidence type="ECO:0000256" key="5">
    <source>
        <dbReference type="ARBA" id="ARBA00023273"/>
    </source>
</evidence>
<dbReference type="InterPro" id="IPR013783">
    <property type="entry name" value="Ig-like_fold"/>
</dbReference>
<keyword evidence="5" id="KW-0966">Cell projection</keyword>
<feature type="non-terminal residue" evidence="7">
    <location>
        <position position="1"/>
    </location>
</feature>
<proteinExistence type="predicted"/>
<reference evidence="7 8" key="1">
    <citation type="journal article" date="2019" name="Nat. Microbiol.">
        <title>Mediterranean grassland soil C-N compound turnover is dependent on rainfall and depth, and is mediated by genomically divergent microorganisms.</title>
        <authorList>
            <person name="Diamond S."/>
            <person name="Andeer P.F."/>
            <person name="Li Z."/>
            <person name="Crits-Christoph A."/>
            <person name="Burstein D."/>
            <person name="Anantharaman K."/>
            <person name="Lane K.R."/>
            <person name="Thomas B.C."/>
            <person name="Pan C."/>
            <person name="Northen T.R."/>
            <person name="Banfield J.F."/>
        </authorList>
    </citation>
    <scope>NUCLEOTIDE SEQUENCE [LARGE SCALE GENOMIC DNA]</scope>
    <source>
        <strain evidence="7">NP_3</strain>
    </source>
</reference>
<keyword evidence="4" id="KW-0969">Cilium</keyword>
<dbReference type="InterPro" id="IPR012334">
    <property type="entry name" value="Pectin_lyas_fold"/>
</dbReference>
<feature type="domain" description="HYDIN/VesB/CFA65-like Ig-like" evidence="6">
    <location>
        <begin position="457"/>
        <end position="531"/>
    </location>
</feature>
<evidence type="ECO:0000256" key="4">
    <source>
        <dbReference type="ARBA" id="ARBA00023069"/>
    </source>
</evidence>
<dbReference type="GO" id="GO:0005737">
    <property type="term" value="C:cytoplasm"/>
    <property type="evidence" value="ECO:0007669"/>
    <property type="project" value="UniProtKB-SubCell"/>
</dbReference>